<feature type="transmembrane region" description="Helical" evidence="2">
    <location>
        <begin position="436"/>
        <end position="454"/>
    </location>
</feature>
<accession>A0ABS2AF96</accession>
<evidence type="ECO:0000256" key="1">
    <source>
        <dbReference type="SAM" id="MobiDB-lite"/>
    </source>
</evidence>
<keyword evidence="2" id="KW-1133">Transmembrane helix</keyword>
<evidence type="ECO:0008006" key="5">
    <source>
        <dbReference type="Google" id="ProtNLM"/>
    </source>
</evidence>
<name>A0ABS2AF96_9ACTN</name>
<gene>
    <name evidence="3" type="ORF">JIG36_23390</name>
</gene>
<dbReference type="RefSeq" id="WP_203378507.1">
    <property type="nucleotide sequence ID" value="NZ_JAENHP010000007.1"/>
</dbReference>
<dbReference type="Proteomes" id="UP000632138">
    <property type="component" value="Unassembled WGS sequence"/>
</dbReference>
<organism evidence="3 4">
    <name type="scientific">Paractinoplanes ovalisporus</name>
    <dbReference type="NCBI Taxonomy" id="2810368"/>
    <lineage>
        <taxon>Bacteria</taxon>
        <taxon>Bacillati</taxon>
        <taxon>Actinomycetota</taxon>
        <taxon>Actinomycetes</taxon>
        <taxon>Micromonosporales</taxon>
        <taxon>Micromonosporaceae</taxon>
        <taxon>Paractinoplanes</taxon>
    </lineage>
</organism>
<feature type="transmembrane region" description="Helical" evidence="2">
    <location>
        <begin position="64"/>
        <end position="95"/>
    </location>
</feature>
<comment type="caution">
    <text evidence="3">The sequence shown here is derived from an EMBL/GenBank/DDBJ whole genome shotgun (WGS) entry which is preliminary data.</text>
</comment>
<feature type="transmembrane region" description="Helical" evidence="2">
    <location>
        <begin position="538"/>
        <end position="559"/>
    </location>
</feature>
<protein>
    <recommendedName>
        <fullName evidence="5">PH domain-containing protein</fullName>
    </recommendedName>
</protein>
<keyword evidence="2" id="KW-0812">Transmembrane</keyword>
<evidence type="ECO:0000313" key="3">
    <source>
        <dbReference type="EMBL" id="MBM2618505.1"/>
    </source>
</evidence>
<keyword evidence="4" id="KW-1185">Reference proteome</keyword>
<feature type="transmembrane region" description="Helical" evidence="2">
    <location>
        <begin position="158"/>
        <end position="179"/>
    </location>
</feature>
<feature type="transmembrane region" description="Helical" evidence="2">
    <location>
        <begin position="25"/>
        <end position="44"/>
    </location>
</feature>
<feature type="transmembrane region" description="Helical" evidence="2">
    <location>
        <begin position="107"/>
        <end position="125"/>
    </location>
</feature>
<feature type="transmembrane region" description="Helical" evidence="2">
    <location>
        <begin position="250"/>
        <end position="269"/>
    </location>
</feature>
<reference evidence="3 4" key="1">
    <citation type="submission" date="2021-01" db="EMBL/GenBank/DDBJ databases">
        <title>Actinoplanes sp. nov. LDG1-06 isolated from lichen.</title>
        <authorList>
            <person name="Saeng-In P."/>
            <person name="Phongsopitanun W."/>
            <person name="Kanchanasin P."/>
            <person name="Yuki M."/>
            <person name="Kudo T."/>
            <person name="Ohkuma M."/>
            <person name="Tanasupawat S."/>
        </authorList>
    </citation>
    <scope>NUCLEOTIDE SEQUENCE [LARGE SCALE GENOMIC DNA]</scope>
    <source>
        <strain evidence="3 4">LDG1-06</strain>
    </source>
</reference>
<feature type="region of interest" description="Disordered" evidence="1">
    <location>
        <begin position="369"/>
        <end position="399"/>
    </location>
</feature>
<proteinExistence type="predicted"/>
<sequence length="561" mass="59673">MRRPGAPVLDERRIGRWGAAAVPWWVPRVVLLLGWVAAVGAAVAGDSRPCSTVDPLVCGPDVTFAVALVVLLATPVLLWWLPLAGCAAGIAFAVADLVYDDVPAANVAFAIHALLCLAVAVWLVAARRRQAGIVAEVAGTVRLDSALAERLRDSFPGWGGRTLIAAVLVLAGAGGLAWYGHRAGQVVAHESAAVRVDAVVRSADNDEGEIVVEVPQPVRVGVLDPYEAGQVVPVLVDGSWVRPVAEPEDVTGWLSAGLGALALAALLLVREQRMRSARRRLLSGELPAVELTAEPDAENRAVLAGDMALVPVVASPLTLSRPHLTGEDVDWADGWGGPAEPQTVTVAGDLRDGGWVLLVTDDAVLLPEAPLRTPRNRPEMPEDPPGEPLPDTDPGDLPELPVVLRMPPRDRVFGALLLLGFAAAPALVLTGLTDGWWDSGIVLWVGGLMTYGGWDRLNARVRLTRGGLVVHDRWRVHHVPWHRLREVRRDDKGLWLEWEPDVTFRMSGVDEHWGPVMMRLRDLSLAAGDPGGDVTGRLSGGLVVGLAYLAVVAVALFGIGG</sequence>
<evidence type="ECO:0000313" key="4">
    <source>
        <dbReference type="Proteomes" id="UP000632138"/>
    </source>
</evidence>
<feature type="transmembrane region" description="Helical" evidence="2">
    <location>
        <begin position="412"/>
        <end position="430"/>
    </location>
</feature>
<dbReference type="EMBL" id="JAENHP010000007">
    <property type="protein sequence ID" value="MBM2618505.1"/>
    <property type="molecule type" value="Genomic_DNA"/>
</dbReference>
<evidence type="ECO:0000256" key="2">
    <source>
        <dbReference type="SAM" id="Phobius"/>
    </source>
</evidence>
<keyword evidence="2" id="KW-0472">Membrane</keyword>